<dbReference type="InterPro" id="IPR009057">
    <property type="entry name" value="Homeodomain-like_sf"/>
</dbReference>
<gene>
    <name evidence="1" type="ORF">XBO1_1690009</name>
</gene>
<dbReference type="AlphaFoldDB" id="A0A077P5B8"/>
<dbReference type="SUPFAM" id="SSF46689">
    <property type="entry name" value="Homeodomain-like"/>
    <property type="match status" value="1"/>
</dbReference>
<proteinExistence type="predicted"/>
<dbReference type="EMBL" id="CBSX010000078">
    <property type="protein sequence ID" value="CDH05006.1"/>
    <property type="molecule type" value="Genomic_DNA"/>
</dbReference>
<name>A0A077P5B8_XENBV</name>
<sequence>MQIIIEHTELARLESLLPDSALQLTDVMGYPATARLISRFGGVTLSAKTGKAAERSGGVYRLLREVLTDEECKALMGYLGDAPFYIPRCEKAFRFLRNGRFLAELAARCQEGLSRRQAMALLCPKYGFSDRIGWKLVGEQSAKDVPQPRLFD</sequence>
<reference evidence="1" key="1">
    <citation type="submission" date="2013-07" db="EMBL/GenBank/DDBJ databases">
        <title>Sub-species coevolution in mutualistic symbiosis.</title>
        <authorList>
            <person name="Murfin K."/>
            <person name="Klassen J."/>
            <person name="Lee M."/>
            <person name="Forst S."/>
            <person name="Stock P."/>
            <person name="Goodrich-Blair H."/>
        </authorList>
    </citation>
    <scope>NUCLEOTIDE SEQUENCE [LARGE SCALE GENOMIC DNA]</scope>
    <source>
        <strain evidence="1">Oregonense</strain>
    </source>
</reference>
<evidence type="ECO:0008006" key="2">
    <source>
        <dbReference type="Google" id="ProtNLM"/>
    </source>
</evidence>
<organism evidence="1">
    <name type="scientific">Xenorhabdus bovienii str. oregonense</name>
    <dbReference type="NCBI Taxonomy" id="1398202"/>
    <lineage>
        <taxon>Bacteria</taxon>
        <taxon>Pseudomonadati</taxon>
        <taxon>Pseudomonadota</taxon>
        <taxon>Gammaproteobacteria</taxon>
        <taxon>Enterobacterales</taxon>
        <taxon>Morganellaceae</taxon>
        <taxon>Xenorhabdus</taxon>
    </lineage>
</organism>
<dbReference type="HOGENOM" id="CLU_131403_1_0_6"/>
<evidence type="ECO:0000313" key="1">
    <source>
        <dbReference type="EMBL" id="CDH05006.1"/>
    </source>
</evidence>
<protein>
    <recommendedName>
        <fullName evidence="2">Mor transcription activator domain-containing protein</fullName>
    </recommendedName>
</protein>
<dbReference type="Proteomes" id="UP000028483">
    <property type="component" value="Unassembled WGS sequence"/>
</dbReference>
<comment type="caution">
    <text evidence="1">The sequence shown here is derived from an EMBL/GenBank/DDBJ whole genome shotgun (WGS) entry which is preliminary data.</text>
</comment>
<dbReference type="RefSeq" id="WP_038255431.1">
    <property type="nucleotide sequence ID" value="NZ_CAWLUU010000149.1"/>
</dbReference>
<accession>A0A077P5B8</accession>